<dbReference type="InterPro" id="IPR013471">
    <property type="entry name" value="RNase_Z/BN"/>
</dbReference>
<dbReference type="InterPro" id="IPR036866">
    <property type="entry name" value="RibonucZ/Hydroxyglut_hydro"/>
</dbReference>
<keyword evidence="2 8" id="KW-0819">tRNA processing</keyword>
<feature type="binding site" evidence="8">
    <location>
        <position position="68"/>
    </location>
    <ligand>
        <name>Zn(2+)</name>
        <dbReference type="ChEBI" id="CHEBI:29105"/>
        <label>1</label>
        <note>catalytic</note>
    </ligand>
</feature>
<evidence type="ECO:0000256" key="4">
    <source>
        <dbReference type="ARBA" id="ARBA00022723"/>
    </source>
</evidence>
<reference evidence="10 11" key="1">
    <citation type="submission" date="2018-06" db="EMBL/GenBank/DDBJ databases">
        <title>Extensive metabolic versatility and redundancy in microbially diverse, dynamic hydrothermal sediments.</title>
        <authorList>
            <person name="Dombrowski N."/>
            <person name="Teske A."/>
            <person name="Baker B.J."/>
        </authorList>
    </citation>
    <scope>NUCLEOTIDE SEQUENCE [LARGE SCALE GENOMIC DNA]</scope>
    <source>
        <strain evidence="10">B47_G16</strain>
    </source>
</reference>
<evidence type="ECO:0000256" key="8">
    <source>
        <dbReference type="HAMAP-Rule" id="MF_01818"/>
    </source>
</evidence>
<dbReference type="Pfam" id="PF23023">
    <property type="entry name" value="Anti-Pycsar_Apyc1"/>
    <property type="match status" value="1"/>
</dbReference>
<evidence type="ECO:0000313" key="10">
    <source>
        <dbReference type="EMBL" id="RLE09278.1"/>
    </source>
</evidence>
<evidence type="ECO:0000256" key="7">
    <source>
        <dbReference type="ARBA" id="ARBA00022833"/>
    </source>
</evidence>
<dbReference type="PANTHER" id="PTHR46018">
    <property type="entry name" value="ZINC PHOSPHODIESTERASE ELAC PROTEIN 1"/>
    <property type="match status" value="1"/>
</dbReference>
<evidence type="ECO:0000256" key="2">
    <source>
        <dbReference type="ARBA" id="ARBA00022694"/>
    </source>
</evidence>
<protein>
    <recommendedName>
        <fullName evidence="8">Ribonuclease Z</fullName>
        <shortName evidence="8">RNase Z</shortName>
        <ecNumber evidence="8">3.1.26.11</ecNumber>
    </recommendedName>
    <alternativeName>
        <fullName evidence="8">tRNA 3 endonuclease</fullName>
    </alternativeName>
    <alternativeName>
        <fullName evidence="8">tRNase Z</fullName>
    </alternativeName>
</protein>
<comment type="subunit">
    <text evidence="1 8">Homodimer.</text>
</comment>
<dbReference type="Gene3D" id="3.60.15.10">
    <property type="entry name" value="Ribonuclease Z/Hydroxyacylglutathione hydrolase-like"/>
    <property type="match status" value="1"/>
</dbReference>
<dbReference type="Pfam" id="PF12706">
    <property type="entry name" value="Lactamase_B_2"/>
    <property type="match status" value="1"/>
</dbReference>
<feature type="binding site" evidence="8">
    <location>
        <position position="271"/>
    </location>
    <ligand>
        <name>Zn(2+)</name>
        <dbReference type="ChEBI" id="CHEBI:29105"/>
        <label>2</label>
        <note>catalytic</note>
    </ligand>
</feature>
<organism evidence="10 11">
    <name type="scientific">Aerophobetes bacterium</name>
    <dbReference type="NCBI Taxonomy" id="2030807"/>
    <lineage>
        <taxon>Bacteria</taxon>
        <taxon>Candidatus Aerophobota</taxon>
    </lineage>
</organism>
<feature type="binding site" evidence="8">
    <location>
        <position position="70"/>
    </location>
    <ligand>
        <name>Zn(2+)</name>
        <dbReference type="ChEBI" id="CHEBI:29105"/>
        <label>2</label>
        <note>catalytic</note>
    </ligand>
</feature>
<sequence length="303" mass="34358">MGKIKVTFLGTTAGIPTRKRAHPAIHLSYEGRSGFFCLFDCGEGAQRQMLLAGLNLMKLSAIFITHWHPDHYLGLPGLVYTMNFEGRQKPLSVYIPEVEKLGNLIKLGHPSRNFEIVPEDVPVEGSEIKTLLETDSFKVVSIPVEHNVPAVAYGLIEKDEIGIDKEKARKIGLPAQGVIYREIKEKGKAIFQDREIKLEDVSLIKKGKKVVYSGDTKICENLIKLARDADLLIQDCTYFDLEDADKYMHASFKDVVEMVREANVKEVVLTHISRRYKNPKELKKQIQDLSNFKIAEDFMRITI</sequence>
<feature type="binding site" evidence="8">
    <location>
        <position position="146"/>
    </location>
    <ligand>
        <name>Zn(2+)</name>
        <dbReference type="ChEBI" id="CHEBI:29105"/>
        <label>1</label>
        <note>catalytic</note>
    </ligand>
</feature>
<evidence type="ECO:0000256" key="3">
    <source>
        <dbReference type="ARBA" id="ARBA00022722"/>
    </source>
</evidence>
<feature type="binding site" evidence="8">
    <location>
        <position position="71"/>
    </location>
    <ligand>
        <name>Zn(2+)</name>
        <dbReference type="ChEBI" id="CHEBI:29105"/>
        <label>2</label>
        <note>catalytic</note>
    </ligand>
</feature>
<dbReference type="Proteomes" id="UP000279422">
    <property type="component" value="Unassembled WGS sequence"/>
</dbReference>
<dbReference type="SUPFAM" id="SSF56281">
    <property type="entry name" value="Metallo-hydrolase/oxidoreductase"/>
    <property type="match status" value="1"/>
</dbReference>
<feature type="binding site" evidence="8">
    <location>
        <position position="215"/>
    </location>
    <ligand>
        <name>Zn(2+)</name>
        <dbReference type="ChEBI" id="CHEBI:29105"/>
        <label>1</label>
        <note>catalytic</note>
    </ligand>
</feature>
<dbReference type="EC" id="3.1.26.11" evidence="8"/>
<dbReference type="HAMAP" id="MF_01818">
    <property type="entry name" value="RNase_Z_BN"/>
    <property type="match status" value="1"/>
</dbReference>
<comment type="cofactor">
    <cofactor evidence="8">
        <name>Zn(2+)</name>
        <dbReference type="ChEBI" id="CHEBI:29105"/>
    </cofactor>
    <text evidence="8">Binds 2 Zn(2+) ions.</text>
</comment>
<keyword evidence="7 8" id="KW-0862">Zinc</keyword>
<keyword evidence="4 8" id="KW-0479">Metal-binding</keyword>
<feature type="binding site" evidence="8">
    <location>
        <position position="215"/>
    </location>
    <ligand>
        <name>Zn(2+)</name>
        <dbReference type="ChEBI" id="CHEBI:29105"/>
        <label>2</label>
        <note>catalytic</note>
    </ligand>
</feature>
<evidence type="ECO:0000259" key="9">
    <source>
        <dbReference type="Pfam" id="PF12706"/>
    </source>
</evidence>
<dbReference type="AlphaFoldDB" id="A0A497E3Y8"/>
<dbReference type="PANTHER" id="PTHR46018:SF3">
    <property type="entry name" value="ARYLSULFATASE"/>
    <property type="match status" value="1"/>
</dbReference>
<keyword evidence="3 8" id="KW-0540">Nuclease</keyword>
<evidence type="ECO:0000256" key="5">
    <source>
        <dbReference type="ARBA" id="ARBA00022759"/>
    </source>
</evidence>
<dbReference type="CDD" id="cd07717">
    <property type="entry name" value="RNaseZ_ZiPD-like_MBL-fold"/>
    <property type="match status" value="1"/>
</dbReference>
<dbReference type="GO" id="GO:0042781">
    <property type="term" value="F:3'-tRNA processing endoribonuclease activity"/>
    <property type="evidence" value="ECO:0007669"/>
    <property type="project" value="UniProtKB-UniRule"/>
</dbReference>
<feature type="binding site" evidence="8">
    <location>
        <position position="66"/>
    </location>
    <ligand>
        <name>Zn(2+)</name>
        <dbReference type="ChEBI" id="CHEBI:29105"/>
        <label>1</label>
        <note>catalytic</note>
    </ligand>
</feature>
<comment type="similarity">
    <text evidence="8">Belongs to the RNase Z family.</text>
</comment>
<evidence type="ECO:0000256" key="6">
    <source>
        <dbReference type="ARBA" id="ARBA00022801"/>
    </source>
</evidence>
<feature type="active site" description="Proton acceptor" evidence="8">
    <location>
        <position position="70"/>
    </location>
</feature>
<dbReference type="NCBIfam" id="NF000801">
    <property type="entry name" value="PRK00055.1-3"/>
    <property type="match status" value="1"/>
</dbReference>
<evidence type="ECO:0000256" key="1">
    <source>
        <dbReference type="ARBA" id="ARBA00011738"/>
    </source>
</evidence>
<gene>
    <name evidence="8" type="primary">rnz</name>
    <name evidence="10" type="ORF">DRJ00_04620</name>
</gene>
<dbReference type="GO" id="GO:0008270">
    <property type="term" value="F:zinc ion binding"/>
    <property type="evidence" value="ECO:0007669"/>
    <property type="project" value="UniProtKB-UniRule"/>
</dbReference>
<evidence type="ECO:0000313" key="11">
    <source>
        <dbReference type="Proteomes" id="UP000279422"/>
    </source>
</evidence>
<comment type="function">
    <text evidence="8">Zinc phosphodiesterase, which displays some tRNA 3'-processing endonuclease activity. Probably involved in tRNA maturation, by removing a 3'-trailer from precursor tRNA.</text>
</comment>
<keyword evidence="5 8" id="KW-0255">Endonuclease</keyword>
<comment type="caution">
    <text evidence="10">The sequence shown here is derived from an EMBL/GenBank/DDBJ whole genome shotgun (WGS) entry which is preliminary data.</text>
</comment>
<dbReference type="InterPro" id="IPR001279">
    <property type="entry name" value="Metallo-B-lactamas"/>
</dbReference>
<comment type="catalytic activity">
    <reaction evidence="8">
        <text>Endonucleolytic cleavage of RNA, removing extra 3' nucleotides from tRNA precursor, generating 3' termini of tRNAs. A 3'-hydroxy group is left at the tRNA terminus and a 5'-phosphoryl group is left at the trailer molecule.</text>
        <dbReference type="EC" id="3.1.26.11"/>
    </reaction>
</comment>
<keyword evidence="6 8" id="KW-0378">Hydrolase</keyword>
<feature type="domain" description="Metallo-beta-lactamase" evidence="9">
    <location>
        <begin position="205"/>
        <end position="272"/>
    </location>
</feature>
<dbReference type="EMBL" id="QMPZ01000053">
    <property type="protein sequence ID" value="RLE09278.1"/>
    <property type="molecule type" value="Genomic_DNA"/>
</dbReference>
<proteinExistence type="inferred from homology"/>
<accession>A0A497E3Y8</accession>
<name>A0A497E3Y8_UNCAE</name>